<dbReference type="AlphaFoldDB" id="A0AAD9NKZ4"/>
<gene>
    <name evidence="1" type="ORF">NP493_843g00035</name>
</gene>
<sequence>MLSQEVHNNITPMLPSEETLLIILQSQPGNQNNLVPNWHLTKEQKGILTYGHC</sequence>
<reference evidence="1" key="1">
    <citation type="journal article" date="2023" name="Mol. Biol. Evol.">
        <title>Third-Generation Sequencing Reveals the Adaptive Role of the Epigenome in Three Deep-Sea Polychaetes.</title>
        <authorList>
            <person name="Perez M."/>
            <person name="Aroh O."/>
            <person name="Sun Y."/>
            <person name="Lan Y."/>
            <person name="Juniper S.K."/>
            <person name="Young C.R."/>
            <person name="Angers B."/>
            <person name="Qian P.Y."/>
        </authorList>
    </citation>
    <scope>NUCLEOTIDE SEQUENCE</scope>
    <source>
        <strain evidence="1">R07B-5</strain>
    </source>
</reference>
<accession>A0AAD9NKZ4</accession>
<comment type="caution">
    <text evidence="1">The sequence shown here is derived from an EMBL/GenBank/DDBJ whole genome shotgun (WGS) entry which is preliminary data.</text>
</comment>
<name>A0AAD9NKZ4_RIDPI</name>
<organism evidence="1 2">
    <name type="scientific">Ridgeia piscesae</name>
    <name type="common">Tubeworm</name>
    <dbReference type="NCBI Taxonomy" id="27915"/>
    <lineage>
        <taxon>Eukaryota</taxon>
        <taxon>Metazoa</taxon>
        <taxon>Spiralia</taxon>
        <taxon>Lophotrochozoa</taxon>
        <taxon>Annelida</taxon>
        <taxon>Polychaeta</taxon>
        <taxon>Sedentaria</taxon>
        <taxon>Canalipalpata</taxon>
        <taxon>Sabellida</taxon>
        <taxon>Siboglinidae</taxon>
        <taxon>Ridgeia</taxon>
    </lineage>
</organism>
<dbReference type="Proteomes" id="UP001209878">
    <property type="component" value="Unassembled WGS sequence"/>
</dbReference>
<keyword evidence="2" id="KW-1185">Reference proteome</keyword>
<protein>
    <submittedName>
        <fullName evidence="1">Uncharacterized protein</fullName>
    </submittedName>
</protein>
<evidence type="ECO:0000313" key="2">
    <source>
        <dbReference type="Proteomes" id="UP001209878"/>
    </source>
</evidence>
<proteinExistence type="predicted"/>
<evidence type="ECO:0000313" key="1">
    <source>
        <dbReference type="EMBL" id="KAK2173875.1"/>
    </source>
</evidence>
<dbReference type="EMBL" id="JAODUO010000845">
    <property type="protein sequence ID" value="KAK2173875.1"/>
    <property type="molecule type" value="Genomic_DNA"/>
</dbReference>